<reference evidence="2" key="2">
    <citation type="submission" date="2012-06" db="EMBL/GenBank/DDBJ databases">
        <title>Comparative genomic analyses of Aspergillus oryzae 3.042 and A. oryzae RIB40 for soy-sauce fermentation.</title>
        <authorList>
            <person name="Zhao G."/>
            <person name="Hou L."/>
            <person name="Wang C."/>
            <person name="Cao X."/>
        </authorList>
    </citation>
    <scope>NUCLEOTIDE SEQUENCE [LARGE SCALE GENOMIC DNA]</scope>
    <source>
        <strain evidence="2">3.042</strain>
    </source>
</reference>
<dbReference type="EMBL" id="AKHY01000132">
    <property type="protein sequence ID" value="EIT78967.1"/>
    <property type="molecule type" value="Genomic_DNA"/>
</dbReference>
<accession>I8A275</accession>
<dbReference type="AlphaFoldDB" id="I8A275"/>
<proteinExistence type="predicted"/>
<sequence length="259" mass="29133">MSVNIVQLYGPGLSFYLAHGKPSARMNAPVGSSGMSLRDVAVSSVMRSKRSIGTLDESNTDILTSNVCQKYSATLKALHASNELLEGKARKLSNNTVLLELDVMRVQRHIKAFHGELLMTWQADILTRLIEVVYERSGWKMPGGITSSSHAGMDEAKVTLMYRTAARKIKKETLRRRFNLSVQYYLALQRYDEFCWSLVFSSSYLIVGCLFSKHESVSLRAHVRSMVDVAKGESRSNRSVQFLGKIVSLMLRSDCRRNN</sequence>
<reference evidence="1 2" key="1">
    <citation type="journal article" date="2012" name="Eukaryot. Cell">
        <title>Draft genome sequence of Aspergillus oryzae strain 3.042.</title>
        <authorList>
            <person name="Zhao G."/>
            <person name="Yao Y."/>
            <person name="Qi W."/>
            <person name="Wang C."/>
            <person name="Hou L."/>
            <person name="Zeng B."/>
            <person name="Cao X."/>
        </authorList>
    </citation>
    <scope>NUCLEOTIDE SEQUENCE [LARGE SCALE GENOMIC DNA]</scope>
    <source>
        <strain evidence="1 2">3.042</strain>
    </source>
</reference>
<name>I8A275_ASPO3</name>
<organism evidence="1 2">
    <name type="scientific">Aspergillus oryzae (strain 3.042)</name>
    <name type="common">Yellow koji mold</name>
    <dbReference type="NCBI Taxonomy" id="1160506"/>
    <lineage>
        <taxon>Eukaryota</taxon>
        <taxon>Fungi</taxon>
        <taxon>Dikarya</taxon>
        <taxon>Ascomycota</taxon>
        <taxon>Pezizomycotina</taxon>
        <taxon>Eurotiomycetes</taxon>
        <taxon>Eurotiomycetidae</taxon>
        <taxon>Eurotiales</taxon>
        <taxon>Aspergillaceae</taxon>
        <taxon>Aspergillus</taxon>
        <taxon>Aspergillus subgen. Circumdati</taxon>
    </lineage>
</organism>
<protein>
    <submittedName>
        <fullName evidence="1">Uncharacterized protein</fullName>
    </submittedName>
</protein>
<evidence type="ECO:0000313" key="1">
    <source>
        <dbReference type="EMBL" id="EIT78967.1"/>
    </source>
</evidence>
<dbReference type="OrthoDB" id="4526473at2759"/>
<gene>
    <name evidence="1" type="ORF">Ao3042_04607</name>
</gene>
<dbReference type="Proteomes" id="UP000002812">
    <property type="component" value="Unassembled WGS sequence"/>
</dbReference>
<dbReference type="HOGENOM" id="CLU_1073547_0_0_1"/>
<evidence type="ECO:0000313" key="2">
    <source>
        <dbReference type="Proteomes" id="UP000002812"/>
    </source>
</evidence>
<comment type="caution">
    <text evidence="1">The sequence shown here is derived from an EMBL/GenBank/DDBJ whole genome shotgun (WGS) entry which is preliminary data.</text>
</comment>